<name>A0A9D3RIB7_ANGAN</name>
<proteinExistence type="predicted"/>
<dbReference type="EMBL" id="JAFIRN010000018">
    <property type="protein sequence ID" value="KAG5831329.1"/>
    <property type="molecule type" value="Genomic_DNA"/>
</dbReference>
<dbReference type="Proteomes" id="UP001044222">
    <property type="component" value="Chromosome 18"/>
</dbReference>
<reference evidence="2" key="1">
    <citation type="submission" date="2021-01" db="EMBL/GenBank/DDBJ databases">
        <title>A chromosome-scale assembly of European eel, Anguilla anguilla.</title>
        <authorList>
            <person name="Henkel C."/>
            <person name="Jong-Raadsen S.A."/>
            <person name="Dufour S."/>
            <person name="Weltzien F.-A."/>
            <person name="Palstra A.P."/>
            <person name="Pelster B."/>
            <person name="Spaink H.P."/>
            <person name="Van Den Thillart G.E."/>
            <person name="Jansen H."/>
            <person name="Zahm M."/>
            <person name="Klopp C."/>
            <person name="Cedric C."/>
            <person name="Louis A."/>
            <person name="Berthelot C."/>
            <person name="Parey E."/>
            <person name="Roest Crollius H."/>
            <person name="Montfort J."/>
            <person name="Robinson-Rechavi M."/>
            <person name="Bucao C."/>
            <person name="Bouchez O."/>
            <person name="Gislard M."/>
            <person name="Lluch J."/>
            <person name="Milhes M."/>
            <person name="Lampietro C."/>
            <person name="Lopez Roques C."/>
            <person name="Donnadieu C."/>
            <person name="Braasch I."/>
            <person name="Desvignes T."/>
            <person name="Postlethwait J."/>
            <person name="Bobe J."/>
            <person name="Guiguen Y."/>
            <person name="Dirks R."/>
        </authorList>
    </citation>
    <scope>NUCLEOTIDE SEQUENCE</scope>
    <source>
        <strain evidence="2">Tag_6206</strain>
        <tissue evidence="2">Liver</tissue>
    </source>
</reference>
<evidence type="ECO:0000313" key="2">
    <source>
        <dbReference type="EMBL" id="KAG5831329.1"/>
    </source>
</evidence>
<protein>
    <submittedName>
        <fullName evidence="2">Uncharacterized protein</fullName>
    </submittedName>
</protein>
<gene>
    <name evidence="2" type="ORF">ANANG_G00302620</name>
</gene>
<organism evidence="2 3">
    <name type="scientific">Anguilla anguilla</name>
    <name type="common">European freshwater eel</name>
    <name type="synonym">Muraena anguilla</name>
    <dbReference type="NCBI Taxonomy" id="7936"/>
    <lineage>
        <taxon>Eukaryota</taxon>
        <taxon>Metazoa</taxon>
        <taxon>Chordata</taxon>
        <taxon>Craniata</taxon>
        <taxon>Vertebrata</taxon>
        <taxon>Euteleostomi</taxon>
        <taxon>Actinopterygii</taxon>
        <taxon>Neopterygii</taxon>
        <taxon>Teleostei</taxon>
        <taxon>Anguilliformes</taxon>
        <taxon>Anguillidae</taxon>
        <taxon>Anguilla</taxon>
    </lineage>
</organism>
<evidence type="ECO:0000256" key="1">
    <source>
        <dbReference type="SAM" id="MobiDB-lite"/>
    </source>
</evidence>
<feature type="compositionally biased region" description="Polar residues" evidence="1">
    <location>
        <begin position="81"/>
        <end position="96"/>
    </location>
</feature>
<comment type="caution">
    <text evidence="2">The sequence shown here is derived from an EMBL/GenBank/DDBJ whole genome shotgun (WGS) entry which is preliminary data.</text>
</comment>
<accession>A0A9D3RIB7</accession>
<feature type="region of interest" description="Disordered" evidence="1">
    <location>
        <begin position="68"/>
        <end position="109"/>
    </location>
</feature>
<sequence>SILLVQRQNTGDVTVSPVRQVGLNHLRLRGHKKEHRAKVCAGCGKHVDDHTKDNLKPGCVRRRAVRRVHTPLPSPAAFSTERPQMNEKTAQTTSSSADEEDQLWRLRQSQGPSLDFRRCFGMDASDASES</sequence>
<evidence type="ECO:0000313" key="3">
    <source>
        <dbReference type="Proteomes" id="UP001044222"/>
    </source>
</evidence>
<keyword evidence="3" id="KW-1185">Reference proteome</keyword>
<feature type="non-terminal residue" evidence="2">
    <location>
        <position position="1"/>
    </location>
</feature>
<dbReference type="AlphaFoldDB" id="A0A9D3RIB7"/>